<keyword evidence="7 11" id="KW-0012">Acyltransferase</keyword>
<dbReference type="SUPFAM" id="SSF56235">
    <property type="entry name" value="N-terminal nucleophile aminohydrolases (Ntn hydrolases)"/>
    <property type="match status" value="1"/>
</dbReference>
<dbReference type="InterPro" id="IPR029055">
    <property type="entry name" value="Ntn_hydrolases_N"/>
</dbReference>
<comment type="pathway">
    <text evidence="11">Sulfur metabolism; glutathione metabolism.</text>
</comment>
<feature type="chain" id="PRO_5017286622" description="Glutathione hydrolase proenzyme" evidence="13">
    <location>
        <begin position="28"/>
        <end position="602"/>
    </location>
</feature>
<dbReference type="InterPro" id="IPR043138">
    <property type="entry name" value="GGT_lsub"/>
</dbReference>
<keyword evidence="15" id="KW-1185">Reference proteome</keyword>
<dbReference type="RefSeq" id="WP_091550136.1">
    <property type="nucleotide sequence ID" value="NZ_FNPH01000001.1"/>
</dbReference>
<evidence type="ECO:0000313" key="14">
    <source>
        <dbReference type="EMBL" id="SDX94510.1"/>
    </source>
</evidence>
<dbReference type="PRINTS" id="PR01210">
    <property type="entry name" value="GGTRANSPTASE"/>
</dbReference>
<evidence type="ECO:0000313" key="15">
    <source>
        <dbReference type="Proteomes" id="UP000242415"/>
    </source>
</evidence>
<reference evidence="15" key="1">
    <citation type="submission" date="2016-10" db="EMBL/GenBank/DDBJ databases">
        <authorList>
            <person name="Varghese N."/>
            <person name="Submissions S."/>
        </authorList>
    </citation>
    <scope>NUCLEOTIDE SEQUENCE [LARGE SCALE GENOMIC DNA]</scope>
    <source>
        <strain evidence="15">DSM 45245</strain>
    </source>
</reference>
<dbReference type="InterPro" id="IPR051792">
    <property type="entry name" value="GGT_bact"/>
</dbReference>
<comment type="similarity">
    <text evidence="3 11">Belongs to the gamma-glutamyltransferase family.</text>
</comment>
<dbReference type="AlphaFoldDB" id="A0A1H3FUA1"/>
<evidence type="ECO:0000256" key="9">
    <source>
        <dbReference type="PIRSR" id="PIRSR600101-1"/>
    </source>
</evidence>
<dbReference type="OrthoDB" id="9781342at2"/>
<feature type="binding site" evidence="10">
    <location>
        <position position="454"/>
    </location>
    <ligand>
        <name>L-glutamate</name>
        <dbReference type="ChEBI" id="CHEBI:29985"/>
    </ligand>
</feature>
<dbReference type="Proteomes" id="UP000242415">
    <property type="component" value="Unassembled WGS sequence"/>
</dbReference>
<name>A0A1H3FUA1_9ACTN</name>
<dbReference type="Gene3D" id="3.60.20.40">
    <property type="match status" value="1"/>
</dbReference>
<dbReference type="NCBIfam" id="TIGR00066">
    <property type="entry name" value="g_glut_trans"/>
    <property type="match status" value="1"/>
</dbReference>
<dbReference type="UniPathway" id="UPA00204"/>
<evidence type="ECO:0000256" key="4">
    <source>
        <dbReference type="ARBA" id="ARBA00022679"/>
    </source>
</evidence>
<feature type="region of interest" description="Disordered" evidence="12">
    <location>
        <begin position="458"/>
        <end position="480"/>
    </location>
</feature>
<dbReference type="GO" id="GO:0036374">
    <property type="term" value="F:glutathione hydrolase activity"/>
    <property type="evidence" value="ECO:0007669"/>
    <property type="project" value="UniProtKB-UniRule"/>
</dbReference>
<evidence type="ECO:0000256" key="3">
    <source>
        <dbReference type="ARBA" id="ARBA00009381"/>
    </source>
</evidence>
<evidence type="ECO:0000256" key="11">
    <source>
        <dbReference type="RuleBase" id="RU368036"/>
    </source>
</evidence>
<comment type="catalytic activity">
    <reaction evidence="2 11">
        <text>glutathione + H2O = L-cysteinylglycine + L-glutamate</text>
        <dbReference type="Rhea" id="RHEA:28807"/>
        <dbReference type="ChEBI" id="CHEBI:15377"/>
        <dbReference type="ChEBI" id="CHEBI:29985"/>
        <dbReference type="ChEBI" id="CHEBI:57925"/>
        <dbReference type="ChEBI" id="CHEBI:61694"/>
        <dbReference type="EC" id="3.4.19.13"/>
    </reaction>
</comment>
<keyword evidence="6 11" id="KW-0865">Zymogen</keyword>
<evidence type="ECO:0000256" key="5">
    <source>
        <dbReference type="ARBA" id="ARBA00022801"/>
    </source>
</evidence>
<evidence type="ECO:0000256" key="6">
    <source>
        <dbReference type="ARBA" id="ARBA00023145"/>
    </source>
</evidence>
<proteinExistence type="inferred from homology"/>
<dbReference type="PANTHER" id="PTHR43199">
    <property type="entry name" value="GLUTATHIONE HYDROLASE"/>
    <property type="match status" value="1"/>
</dbReference>
<dbReference type="InterPro" id="IPR043137">
    <property type="entry name" value="GGT_ssub_C"/>
</dbReference>
<feature type="binding site" evidence="10">
    <location>
        <position position="109"/>
    </location>
    <ligand>
        <name>L-glutamate</name>
        <dbReference type="ChEBI" id="CHEBI:29985"/>
    </ligand>
</feature>
<keyword evidence="11" id="KW-0317">Glutathione biosynthesis</keyword>
<dbReference type="STRING" id="405436.SAMN05444365_101162"/>
<evidence type="ECO:0000256" key="1">
    <source>
        <dbReference type="ARBA" id="ARBA00001049"/>
    </source>
</evidence>
<protein>
    <recommendedName>
        <fullName evidence="11">Glutathione hydrolase proenzyme</fullName>
        <ecNumber evidence="11">2.3.2.2</ecNumber>
        <ecNumber evidence="11">3.4.19.13</ecNumber>
    </recommendedName>
    <component>
        <recommendedName>
            <fullName evidence="11">Glutathione hydrolase large chain</fullName>
        </recommendedName>
    </component>
    <component>
        <recommendedName>
            <fullName evidence="11">Glutathione hydrolase small chain</fullName>
        </recommendedName>
    </component>
</protein>
<feature type="active site" description="Nucleophile" evidence="9">
    <location>
        <position position="412"/>
    </location>
</feature>
<dbReference type="PANTHER" id="PTHR43199:SF1">
    <property type="entry name" value="GLUTATHIONE HYDROLASE PROENZYME"/>
    <property type="match status" value="1"/>
</dbReference>
<comment type="PTM">
    <text evidence="11">Cleaved by autocatalysis into a large and a small subunit.</text>
</comment>
<comment type="catalytic activity">
    <reaction evidence="1 11">
        <text>an S-substituted glutathione + H2O = an S-substituted L-cysteinylglycine + L-glutamate</text>
        <dbReference type="Rhea" id="RHEA:59468"/>
        <dbReference type="ChEBI" id="CHEBI:15377"/>
        <dbReference type="ChEBI" id="CHEBI:29985"/>
        <dbReference type="ChEBI" id="CHEBI:90779"/>
        <dbReference type="ChEBI" id="CHEBI:143103"/>
        <dbReference type="EC" id="3.4.19.13"/>
    </reaction>
</comment>
<comment type="subunit">
    <text evidence="11">This enzyme consists of two polypeptide chains, which are synthesized in precursor form from a single polypeptide.</text>
</comment>
<organism evidence="14 15">
    <name type="scientific">Micromonospora pattaloongensis</name>
    <dbReference type="NCBI Taxonomy" id="405436"/>
    <lineage>
        <taxon>Bacteria</taxon>
        <taxon>Bacillati</taxon>
        <taxon>Actinomycetota</taxon>
        <taxon>Actinomycetes</taxon>
        <taxon>Micromonosporales</taxon>
        <taxon>Micromonosporaceae</taxon>
        <taxon>Micromonospora</taxon>
    </lineage>
</organism>
<dbReference type="EC" id="2.3.2.2" evidence="11"/>
<feature type="signal peptide" evidence="13">
    <location>
        <begin position="1"/>
        <end position="27"/>
    </location>
</feature>
<evidence type="ECO:0000256" key="13">
    <source>
        <dbReference type="SAM" id="SignalP"/>
    </source>
</evidence>
<keyword evidence="13" id="KW-0732">Signal</keyword>
<feature type="binding site" evidence="10">
    <location>
        <begin position="478"/>
        <end position="479"/>
    </location>
    <ligand>
        <name>L-glutamate</name>
        <dbReference type="ChEBI" id="CHEBI:29985"/>
    </ligand>
</feature>
<dbReference type="EC" id="3.4.19.13" evidence="11"/>
<sequence length="602" mass="62005">MRFRRTITLTALTALTVVAVAPPPAYARRADPPKSPTAVGYGGAVTTVDATATAVGLDVLRRGGNAVDAAVAAAATLGVTEPFSAGIGGGGFFVHYDARTGTVRTLDGREAAPAAMRADSLVDPATGAPYAFAAARVSGLSAGVPGTLATWEEALRRWGSRPLGTLLAPAAAVAQRGFVIDGTFRSQVSENAAAFGQFDSTAALYLPGGQPPAVGTVLRNPDLADTYRLVARHGTGAFYRGPIARDIVDTVQRPPVAASRVGAWPHPIRPGGMTLADLADYRVRSPEPTRSRYRGLDVYGMSTPSSGGVAVGEALNILERFDLSRMPRTGALHHYLEASALAFADRNRYVGDGTPQRVVRELLTDRFAADRACRIDASAALDKPVAPGVPDGSYGGCASARAGSAEQPEHGTTNLTVADRWGNIVQYTLTIEATGGNAMVVPGRGFLLNNELTDFSFAPTQGDAADPNLPGPGKRPRSSMSPTIVLAQGRPLLALGTPGGATIITTVLQVLVNRIDLGMTLPEALAAPRASQRNAAMAQAEPGFVADPAASGLDALGHRFAPTAELGAATALEFLPDGRVVAAAEPTRRGGGAAAVVRAAGM</sequence>
<dbReference type="EMBL" id="FNPH01000001">
    <property type="protein sequence ID" value="SDX94510.1"/>
    <property type="molecule type" value="Genomic_DNA"/>
</dbReference>
<evidence type="ECO:0000256" key="8">
    <source>
        <dbReference type="ARBA" id="ARBA00047417"/>
    </source>
</evidence>
<keyword evidence="4 11" id="KW-0808">Transferase</keyword>
<evidence type="ECO:0000256" key="12">
    <source>
        <dbReference type="SAM" id="MobiDB-lite"/>
    </source>
</evidence>
<evidence type="ECO:0000256" key="10">
    <source>
        <dbReference type="PIRSR" id="PIRSR600101-2"/>
    </source>
</evidence>
<dbReference type="Pfam" id="PF01019">
    <property type="entry name" value="G_glu_transpept"/>
    <property type="match status" value="1"/>
</dbReference>
<comment type="catalytic activity">
    <reaction evidence="8 11">
        <text>an N-terminal (5-L-glutamyl)-[peptide] + an alpha-amino acid = 5-L-glutamyl amino acid + an N-terminal L-alpha-aminoacyl-[peptide]</text>
        <dbReference type="Rhea" id="RHEA:23904"/>
        <dbReference type="Rhea" id="RHEA-COMP:9780"/>
        <dbReference type="Rhea" id="RHEA-COMP:9795"/>
        <dbReference type="ChEBI" id="CHEBI:77644"/>
        <dbReference type="ChEBI" id="CHEBI:78597"/>
        <dbReference type="ChEBI" id="CHEBI:78599"/>
        <dbReference type="ChEBI" id="CHEBI:78608"/>
        <dbReference type="EC" id="2.3.2.2"/>
    </reaction>
</comment>
<evidence type="ECO:0000256" key="7">
    <source>
        <dbReference type="ARBA" id="ARBA00023315"/>
    </source>
</evidence>
<dbReference type="InterPro" id="IPR000101">
    <property type="entry name" value="GGT_peptidase"/>
</dbReference>
<feature type="binding site" evidence="10">
    <location>
        <position position="500"/>
    </location>
    <ligand>
        <name>L-glutamate</name>
        <dbReference type="ChEBI" id="CHEBI:29985"/>
    </ligand>
</feature>
<dbReference type="GO" id="GO:0006751">
    <property type="term" value="P:glutathione catabolic process"/>
    <property type="evidence" value="ECO:0007669"/>
    <property type="project" value="UniProtKB-UniRule"/>
</dbReference>
<dbReference type="GO" id="GO:0103068">
    <property type="term" value="F:leukotriene C4 gamma-glutamyl transferase activity"/>
    <property type="evidence" value="ECO:0007669"/>
    <property type="project" value="UniProtKB-EC"/>
</dbReference>
<dbReference type="Gene3D" id="1.10.246.130">
    <property type="match status" value="1"/>
</dbReference>
<evidence type="ECO:0000256" key="2">
    <source>
        <dbReference type="ARBA" id="ARBA00001089"/>
    </source>
</evidence>
<keyword evidence="5 11" id="KW-0378">Hydrolase</keyword>
<accession>A0A1H3FUA1</accession>
<gene>
    <name evidence="14" type="ORF">SAMN05444365_101162</name>
</gene>
<dbReference type="GO" id="GO:0006750">
    <property type="term" value="P:glutathione biosynthetic process"/>
    <property type="evidence" value="ECO:0007669"/>
    <property type="project" value="UniProtKB-KW"/>
</dbReference>